<comment type="function">
    <text evidence="1">Specifically methylates the guanosine in position 1516 of 16S rRNA.</text>
</comment>
<dbReference type="CDD" id="cd02440">
    <property type="entry name" value="AdoMet_MTases"/>
    <property type="match status" value="1"/>
</dbReference>
<proteinExistence type="inferred from homology"/>
<feature type="binding site" evidence="1">
    <location>
        <begin position="38"/>
        <end position="39"/>
    </location>
    <ligand>
        <name>S-adenosyl-L-methionine</name>
        <dbReference type="ChEBI" id="CHEBI:59789"/>
    </ligand>
</feature>
<keyword evidence="1 2" id="KW-0808">Transferase</keyword>
<name>A0ABV2EK02_9CAUL</name>
<evidence type="ECO:0000313" key="2">
    <source>
        <dbReference type="EMBL" id="MET3527378.1"/>
    </source>
</evidence>
<dbReference type="EMBL" id="JBEPLU010000002">
    <property type="protein sequence ID" value="MET3527378.1"/>
    <property type="molecule type" value="Genomic_DNA"/>
</dbReference>
<dbReference type="GO" id="GO:0008168">
    <property type="term" value="F:methyltransferase activity"/>
    <property type="evidence" value="ECO:0007669"/>
    <property type="project" value="UniProtKB-KW"/>
</dbReference>
<comment type="similarity">
    <text evidence="1">Belongs to the methyltransferase superfamily. RsmJ family.</text>
</comment>
<dbReference type="InterPro" id="IPR007536">
    <property type="entry name" value="16SrRNA_methylTrfase_J"/>
</dbReference>
<comment type="subcellular location">
    <subcellularLocation>
        <location evidence="1">Cytoplasm</location>
    </subcellularLocation>
</comment>
<dbReference type="Pfam" id="PF04445">
    <property type="entry name" value="SAM_MT"/>
    <property type="match status" value="1"/>
</dbReference>
<keyword evidence="3" id="KW-1185">Reference proteome</keyword>
<evidence type="ECO:0000313" key="3">
    <source>
        <dbReference type="Proteomes" id="UP001549110"/>
    </source>
</evidence>
<comment type="caution">
    <text evidence="1">Lacks conserved residue(s) required for the propagation of feature annotation.</text>
</comment>
<organism evidence="2 3">
    <name type="scientific">Phenylobacterium koreense</name>
    <dbReference type="NCBI Taxonomy" id="266125"/>
    <lineage>
        <taxon>Bacteria</taxon>
        <taxon>Pseudomonadati</taxon>
        <taxon>Pseudomonadota</taxon>
        <taxon>Alphaproteobacteria</taxon>
        <taxon>Caulobacterales</taxon>
        <taxon>Caulobacteraceae</taxon>
        <taxon>Phenylobacterium</taxon>
    </lineage>
</organism>
<dbReference type="Proteomes" id="UP001549110">
    <property type="component" value="Unassembled WGS sequence"/>
</dbReference>
<dbReference type="HAMAP" id="MF_01523">
    <property type="entry name" value="16SrRNA_methyltr_J"/>
    <property type="match status" value="1"/>
</dbReference>
<feature type="binding site" evidence="1">
    <location>
        <begin position="54"/>
        <end position="55"/>
    </location>
    <ligand>
        <name>S-adenosyl-L-methionine</name>
        <dbReference type="ChEBI" id="CHEBI:59789"/>
    </ligand>
</feature>
<dbReference type="Gene3D" id="3.40.50.150">
    <property type="entry name" value="Vaccinia Virus protein VP39"/>
    <property type="match status" value="1"/>
</dbReference>
<dbReference type="PANTHER" id="PTHR36112:SF1">
    <property type="entry name" value="RIBOSOMAL RNA SMALL SUBUNIT METHYLTRANSFERASE J"/>
    <property type="match status" value="1"/>
</dbReference>
<protein>
    <recommendedName>
        <fullName evidence="1">Ribosomal RNA small subunit methyltransferase J</fullName>
        <ecNumber evidence="1">2.1.1.242</ecNumber>
    </recommendedName>
    <alternativeName>
        <fullName evidence="1">16S rRNA m2G1516 methyltransferase</fullName>
    </alternativeName>
    <alternativeName>
        <fullName evidence="1">rRNA (guanine-N(2)-)-methyltransferase</fullName>
    </alternativeName>
</protein>
<evidence type="ECO:0000256" key="1">
    <source>
        <dbReference type="HAMAP-Rule" id="MF_01523"/>
    </source>
</evidence>
<comment type="catalytic activity">
    <reaction evidence="1">
        <text>guanosine(1516) in 16S rRNA + S-adenosyl-L-methionine = N(2)-methylguanosine(1516) in 16S rRNA + S-adenosyl-L-homocysteine + H(+)</text>
        <dbReference type="Rhea" id="RHEA:43220"/>
        <dbReference type="Rhea" id="RHEA-COMP:10412"/>
        <dbReference type="Rhea" id="RHEA-COMP:10413"/>
        <dbReference type="ChEBI" id="CHEBI:15378"/>
        <dbReference type="ChEBI" id="CHEBI:57856"/>
        <dbReference type="ChEBI" id="CHEBI:59789"/>
        <dbReference type="ChEBI" id="CHEBI:74269"/>
        <dbReference type="ChEBI" id="CHEBI:74481"/>
        <dbReference type="EC" id="2.1.1.242"/>
    </reaction>
</comment>
<comment type="caution">
    <text evidence="2">The sequence shown here is derived from an EMBL/GenBank/DDBJ whole genome shotgun (WGS) entry which is preliminary data.</text>
</comment>
<reference evidence="2 3" key="1">
    <citation type="submission" date="2024-06" db="EMBL/GenBank/DDBJ databases">
        <title>Genomic Encyclopedia of Type Strains, Phase IV (KMG-IV): sequencing the most valuable type-strain genomes for metagenomic binning, comparative biology and taxonomic classification.</title>
        <authorList>
            <person name="Goeker M."/>
        </authorList>
    </citation>
    <scope>NUCLEOTIDE SEQUENCE [LARGE SCALE GENOMIC DNA]</scope>
    <source>
        <strain evidence="2 3">DSM 17809</strain>
    </source>
</reference>
<dbReference type="PANTHER" id="PTHR36112">
    <property type="entry name" value="RIBOSOMAL RNA SMALL SUBUNIT METHYLTRANSFERASE J"/>
    <property type="match status" value="1"/>
</dbReference>
<feature type="binding site" evidence="1">
    <location>
        <position position="105"/>
    </location>
    <ligand>
        <name>S-adenosyl-L-methionine</name>
        <dbReference type="ChEBI" id="CHEBI:59789"/>
    </ligand>
</feature>
<dbReference type="GO" id="GO:0032259">
    <property type="term" value="P:methylation"/>
    <property type="evidence" value="ECO:0007669"/>
    <property type="project" value="UniProtKB-KW"/>
</dbReference>
<keyword evidence="1" id="KW-0698">rRNA processing</keyword>
<keyword evidence="1 2" id="KW-0489">Methyltransferase</keyword>
<sequence length="185" mass="19845">MGHRHRFGGGRGQDLPRAAGFAKGVTPSVVDATAGLGRDAFLLASLGAEVTLIERSPYVHARLAAALQAAAEDPAAAPVVARMTLLQGDARLLLPTLSPDVVIVDPMHPERTSTALVKKDMRLLRDLVGTDPDQLELMQAALAVARKRVVLKWPRKAPSMPGLPAPSHQIVGKTLRYDVFMTHRT</sequence>
<accession>A0ABV2EK02</accession>
<keyword evidence="1" id="KW-0963">Cytoplasm</keyword>
<keyword evidence="1" id="KW-0949">S-adenosyl-L-methionine</keyword>
<dbReference type="EC" id="2.1.1.242" evidence="1"/>
<gene>
    <name evidence="1" type="primary">rsmJ</name>
    <name evidence="2" type="ORF">ABID41_002496</name>
</gene>
<dbReference type="InterPro" id="IPR029063">
    <property type="entry name" value="SAM-dependent_MTases_sf"/>
</dbReference>
<dbReference type="SUPFAM" id="SSF53335">
    <property type="entry name" value="S-adenosyl-L-methionine-dependent methyltransferases"/>
    <property type="match status" value="1"/>
</dbReference>